<dbReference type="RefSeq" id="WP_177174534.1">
    <property type="nucleotide sequence ID" value="NZ_FOCI01000001.1"/>
</dbReference>
<evidence type="ECO:0000313" key="2">
    <source>
        <dbReference type="Proteomes" id="UP000199585"/>
    </source>
</evidence>
<dbReference type="STRING" id="245187.SAMN04488003_101244"/>
<organism evidence="1 2">
    <name type="scientific">Loktanella fryxellensis</name>
    <dbReference type="NCBI Taxonomy" id="245187"/>
    <lineage>
        <taxon>Bacteria</taxon>
        <taxon>Pseudomonadati</taxon>
        <taxon>Pseudomonadota</taxon>
        <taxon>Alphaproteobacteria</taxon>
        <taxon>Rhodobacterales</taxon>
        <taxon>Roseobacteraceae</taxon>
        <taxon>Loktanella</taxon>
    </lineage>
</organism>
<evidence type="ECO:0000313" key="1">
    <source>
        <dbReference type="EMBL" id="SEM47623.1"/>
    </source>
</evidence>
<sequence>MSNTVALGLILCIAAFLALDHYVLQLGAPLFLARKFTDLLEWVAFWR</sequence>
<protein>
    <submittedName>
        <fullName evidence="1">Uncharacterized protein</fullName>
    </submittedName>
</protein>
<dbReference type="Proteomes" id="UP000199585">
    <property type="component" value="Unassembled WGS sequence"/>
</dbReference>
<name>A0A1H7YNT1_9RHOB</name>
<dbReference type="EMBL" id="FOCI01000001">
    <property type="protein sequence ID" value="SEM47623.1"/>
    <property type="molecule type" value="Genomic_DNA"/>
</dbReference>
<keyword evidence="2" id="KW-1185">Reference proteome</keyword>
<accession>A0A1H7YNT1</accession>
<dbReference type="AlphaFoldDB" id="A0A1H7YNT1"/>
<proteinExistence type="predicted"/>
<gene>
    <name evidence="1" type="ORF">SAMN04488003_101244</name>
</gene>
<reference evidence="1 2" key="1">
    <citation type="submission" date="2016-10" db="EMBL/GenBank/DDBJ databases">
        <authorList>
            <person name="de Groot N.N."/>
        </authorList>
    </citation>
    <scope>NUCLEOTIDE SEQUENCE [LARGE SCALE GENOMIC DNA]</scope>
    <source>
        <strain evidence="1 2">DSM 16213</strain>
    </source>
</reference>